<evidence type="ECO:0000259" key="7">
    <source>
        <dbReference type="Pfam" id="PF01207"/>
    </source>
</evidence>
<dbReference type="OMA" id="CEMVFAR"/>
<protein>
    <recommendedName>
        <fullName evidence="2">tRNA-dihydrouridine(47) synthase [NAD(P)(+)]</fullName>
        <ecNumber evidence="2">1.3.1.89</ecNumber>
    </recommendedName>
</protein>
<dbReference type="PaxDb" id="55529-EKX36292"/>
<dbReference type="GO" id="GO:0003723">
    <property type="term" value="F:RNA binding"/>
    <property type="evidence" value="ECO:0007669"/>
    <property type="project" value="TreeGrafter"/>
</dbReference>
<dbReference type="KEGG" id="gtt:GUITHDRAFT_158684"/>
<comment type="catalytic activity">
    <reaction evidence="3">
        <text>5,6-dihydrouridine(47) in tRNA + NAD(+) = uridine(47) in tRNA + NADH + H(+)</text>
        <dbReference type="Rhea" id="RHEA:53364"/>
        <dbReference type="Rhea" id="RHEA-COMP:13539"/>
        <dbReference type="Rhea" id="RHEA-COMP:13540"/>
        <dbReference type="ChEBI" id="CHEBI:15378"/>
        <dbReference type="ChEBI" id="CHEBI:57540"/>
        <dbReference type="ChEBI" id="CHEBI:57945"/>
        <dbReference type="ChEBI" id="CHEBI:65315"/>
        <dbReference type="ChEBI" id="CHEBI:74443"/>
        <dbReference type="EC" id="1.3.1.89"/>
    </reaction>
    <physiologicalReaction direction="right-to-left" evidence="3">
        <dbReference type="Rhea" id="RHEA:53366"/>
    </physiologicalReaction>
</comment>
<dbReference type="EnsemblProtists" id="EKX36292">
    <property type="protein sequence ID" value="EKX36292"/>
    <property type="gene ID" value="GUITHDRAFT_158684"/>
</dbReference>
<proteinExistence type="inferred from homology"/>
<comment type="catalytic activity">
    <reaction evidence="4">
        <text>a 5,6-dihydrouridine in mRNA + NAD(+) = a uridine in mRNA + NADH + H(+)</text>
        <dbReference type="Rhea" id="RHEA:69851"/>
        <dbReference type="Rhea" id="RHEA-COMP:14658"/>
        <dbReference type="Rhea" id="RHEA-COMP:17789"/>
        <dbReference type="ChEBI" id="CHEBI:15378"/>
        <dbReference type="ChEBI" id="CHEBI:57540"/>
        <dbReference type="ChEBI" id="CHEBI:57945"/>
        <dbReference type="ChEBI" id="CHEBI:65315"/>
        <dbReference type="ChEBI" id="CHEBI:74443"/>
    </reaction>
    <physiologicalReaction direction="right-to-left" evidence="4">
        <dbReference type="Rhea" id="RHEA:69853"/>
    </physiologicalReaction>
</comment>
<dbReference type="eggNOG" id="KOG2333">
    <property type="taxonomic scope" value="Eukaryota"/>
</dbReference>
<comment type="similarity">
    <text evidence="1">Belongs to the Dus family. Dus3 subfamily.</text>
</comment>
<keyword evidence="10" id="KW-1185">Reference proteome</keyword>
<name>L1IJN1_GUITC</name>
<reference evidence="10" key="2">
    <citation type="submission" date="2012-11" db="EMBL/GenBank/DDBJ databases">
        <authorList>
            <person name="Kuo A."/>
            <person name="Curtis B.A."/>
            <person name="Tanifuji G."/>
            <person name="Burki F."/>
            <person name="Gruber A."/>
            <person name="Irimia M."/>
            <person name="Maruyama S."/>
            <person name="Arias M.C."/>
            <person name="Ball S.G."/>
            <person name="Gile G.H."/>
            <person name="Hirakawa Y."/>
            <person name="Hopkins J.F."/>
            <person name="Rensing S.A."/>
            <person name="Schmutz J."/>
            <person name="Symeonidi A."/>
            <person name="Elias M."/>
            <person name="Eveleigh R.J."/>
            <person name="Herman E.K."/>
            <person name="Klute M.J."/>
            <person name="Nakayama T."/>
            <person name="Obornik M."/>
            <person name="Reyes-Prieto A."/>
            <person name="Armbrust E.V."/>
            <person name="Aves S.J."/>
            <person name="Beiko R.G."/>
            <person name="Coutinho P."/>
            <person name="Dacks J.B."/>
            <person name="Durnford D.G."/>
            <person name="Fast N.M."/>
            <person name="Green B.R."/>
            <person name="Grisdale C."/>
            <person name="Hempe F."/>
            <person name="Henrissat B."/>
            <person name="Hoppner M.P."/>
            <person name="Ishida K.-I."/>
            <person name="Kim E."/>
            <person name="Koreny L."/>
            <person name="Kroth P.G."/>
            <person name="Liu Y."/>
            <person name="Malik S.-B."/>
            <person name="Maier U.G."/>
            <person name="McRose D."/>
            <person name="Mock T."/>
            <person name="Neilson J.A."/>
            <person name="Onodera N.T."/>
            <person name="Poole A.M."/>
            <person name="Pritham E.J."/>
            <person name="Richards T.A."/>
            <person name="Rocap G."/>
            <person name="Roy S.W."/>
            <person name="Sarai C."/>
            <person name="Schaack S."/>
            <person name="Shirato S."/>
            <person name="Slamovits C.H."/>
            <person name="Spencer D.F."/>
            <person name="Suzuki S."/>
            <person name="Worden A.Z."/>
            <person name="Zauner S."/>
            <person name="Barry K."/>
            <person name="Bell C."/>
            <person name="Bharti A.K."/>
            <person name="Crow J.A."/>
            <person name="Grimwood J."/>
            <person name="Kramer R."/>
            <person name="Lindquist E."/>
            <person name="Lucas S."/>
            <person name="Salamov A."/>
            <person name="McFadden G.I."/>
            <person name="Lane C.E."/>
            <person name="Keeling P.J."/>
            <person name="Gray M.W."/>
            <person name="Grigoriev I.V."/>
            <person name="Archibald J.M."/>
        </authorList>
    </citation>
    <scope>NUCLEOTIDE SEQUENCE</scope>
    <source>
        <strain evidence="10">CCMP2712</strain>
    </source>
</reference>
<comment type="catalytic activity">
    <reaction evidence="6">
        <text>5,6-dihydrouridine(47) in tRNA + NADP(+) = uridine(47) in tRNA + NADPH + H(+)</text>
        <dbReference type="Rhea" id="RHEA:53360"/>
        <dbReference type="Rhea" id="RHEA-COMP:13539"/>
        <dbReference type="Rhea" id="RHEA-COMP:13540"/>
        <dbReference type="ChEBI" id="CHEBI:15378"/>
        <dbReference type="ChEBI" id="CHEBI:57783"/>
        <dbReference type="ChEBI" id="CHEBI:58349"/>
        <dbReference type="ChEBI" id="CHEBI:65315"/>
        <dbReference type="ChEBI" id="CHEBI:74443"/>
        <dbReference type="EC" id="1.3.1.89"/>
    </reaction>
    <physiologicalReaction direction="right-to-left" evidence="6">
        <dbReference type="Rhea" id="RHEA:53362"/>
    </physiologicalReaction>
</comment>
<dbReference type="EMBL" id="JH993076">
    <property type="protein sequence ID" value="EKX36292.1"/>
    <property type="molecule type" value="Genomic_DNA"/>
</dbReference>
<evidence type="ECO:0000256" key="6">
    <source>
        <dbReference type="ARBA" id="ARBA00049513"/>
    </source>
</evidence>
<dbReference type="GeneID" id="17293059"/>
<evidence type="ECO:0000313" key="8">
    <source>
        <dbReference type="EMBL" id="EKX36292.1"/>
    </source>
</evidence>
<evidence type="ECO:0000256" key="1">
    <source>
        <dbReference type="ARBA" id="ARBA00005451"/>
    </source>
</evidence>
<evidence type="ECO:0000313" key="10">
    <source>
        <dbReference type="Proteomes" id="UP000011087"/>
    </source>
</evidence>
<dbReference type="PANTHER" id="PTHR45846:SF1">
    <property type="entry name" value="TRNA-DIHYDROURIDINE(47) SYNTHASE [NAD(P)(+)]-LIKE"/>
    <property type="match status" value="1"/>
</dbReference>
<dbReference type="EC" id="1.3.1.89" evidence="2"/>
<dbReference type="Gene3D" id="3.20.20.70">
    <property type="entry name" value="Aldolase class I"/>
    <property type="match status" value="1"/>
</dbReference>
<evidence type="ECO:0000256" key="2">
    <source>
        <dbReference type="ARBA" id="ARBA00012376"/>
    </source>
</evidence>
<evidence type="ECO:0000256" key="5">
    <source>
        <dbReference type="ARBA" id="ARBA00049447"/>
    </source>
</evidence>
<dbReference type="InterPro" id="IPR035587">
    <property type="entry name" value="DUS-like_FMN-bd"/>
</dbReference>
<reference evidence="8 10" key="1">
    <citation type="journal article" date="2012" name="Nature">
        <title>Algal genomes reveal evolutionary mosaicism and the fate of nucleomorphs.</title>
        <authorList>
            <consortium name="DOE Joint Genome Institute"/>
            <person name="Curtis B.A."/>
            <person name="Tanifuji G."/>
            <person name="Burki F."/>
            <person name="Gruber A."/>
            <person name="Irimia M."/>
            <person name="Maruyama S."/>
            <person name="Arias M.C."/>
            <person name="Ball S.G."/>
            <person name="Gile G.H."/>
            <person name="Hirakawa Y."/>
            <person name="Hopkins J.F."/>
            <person name="Kuo A."/>
            <person name="Rensing S.A."/>
            <person name="Schmutz J."/>
            <person name="Symeonidi A."/>
            <person name="Elias M."/>
            <person name="Eveleigh R.J."/>
            <person name="Herman E.K."/>
            <person name="Klute M.J."/>
            <person name="Nakayama T."/>
            <person name="Obornik M."/>
            <person name="Reyes-Prieto A."/>
            <person name="Armbrust E.V."/>
            <person name="Aves S.J."/>
            <person name="Beiko R.G."/>
            <person name="Coutinho P."/>
            <person name="Dacks J.B."/>
            <person name="Durnford D.G."/>
            <person name="Fast N.M."/>
            <person name="Green B.R."/>
            <person name="Grisdale C.J."/>
            <person name="Hempel F."/>
            <person name="Henrissat B."/>
            <person name="Hoppner M.P."/>
            <person name="Ishida K."/>
            <person name="Kim E."/>
            <person name="Koreny L."/>
            <person name="Kroth P.G."/>
            <person name="Liu Y."/>
            <person name="Malik S.B."/>
            <person name="Maier U.G."/>
            <person name="McRose D."/>
            <person name="Mock T."/>
            <person name="Neilson J.A."/>
            <person name="Onodera N.T."/>
            <person name="Poole A.M."/>
            <person name="Pritham E.J."/>
            <person name="Richards T.A."/>
            <person name="Rocap G."/>
            <person name="Roy S.W."/>
            <person name="Sarai C."/>
            <person name="Schaack S."/>
            <person name="Shirato S."/>
            <person name="Slamovits C.H."/>
            <person name="Spencer D.F."/>
            <person name="Suzuki S."/>
            <person name="Worden A.Z."/>
            <person name="Zauner S."/>
            <person name="Barry K."/>
            <person name="Bell C."/>
            <person name="Bharti A.K."/>
            <person name="Crow J.A."/>
            <person name="Grimwood J."/>
            <person name="Kramer R."/>
            <person name="Lindquist E."/>
            <person name="Lucas S."/>
            <person name="Salamov A."/>
            <person name="McFadden G.I."/>
            <person name="Lane C.E."/>
            <person name="Keeling P.J."/>
            <person name="Gray M.W."/>
            <person name="Grigoriev I.V."/>
            <person name="Archibald J.M."/>
        </authorList>
    </citation>
    <scope>NUCLEOTIDE SEQUENCE</scope>
    <source>
        <strain evidence="8 10">CCMP2712</strain>
    </source>
</reference>
<evidence type="ECO:0000256" key="4">
    <source>
        <dbReference type="ARBA" id="ARBA00048342"/>
    </source>
</evidence>
<dbReference type="Proteomes" id="UP000011087">
    <property type="component" value="Unassembled WGS sequence"/>
</dbReference>
<feature type="domain" description="DUS-like FMN-binding" evidence="7">
    <location>
        <begin position="16"/>
        <end position="241"/>
    </location>
</feature>
<comment type="catalytic activity">
    <reaction evidence="5">
        <text>a 5,6-dihydrouridine in mRNA + NADP(+) = a uridine in mRNA + NADPH + H(+)</text>
        <dbReference type="Rhea" id="RHEA:69855"/>
        <dbReference type="Rhea" id="RHEA-COMP:14658"/>
        <dbReference type="Rhea" id="RHEA-COMP:17789"/>
        <dbReference type="ChEBI" id="CHEBI:15378"/>
        <dbReference type="ChEBI" id="CHEBI:57783"/>
        <dbReference type="ChEBI" id="CHEBI:58349"/>
        <dbReference type="ChEBI" id="CHEBI:65315"/>
        <dbReference type="ChEBI" id="CHEBI:74443"/>
    </reaction>
    <physiologicalReaction direction="right-to-left" evidence="5">
        <dbReference type="Rhea" id="RHEA:69857"/>
    </physiologicalReaction>
</comment>
<dbReference type="Pfam" id="PF01207">
    <property type="entry name" value="Dus"/>
    <property type="match status" value="1"/>
</dbReference>
<dbReference type="PANTHER" id="PTHR45846">
    <property type="entry name" value="TRNA-DIHYDROURIDINE(47) SYNTHASE [NAD(P)(+)]-LIKE"/>
    <property type="match status" value="1"/>
</dbReference>
<organism evidence="8">
    <name type="scientific">Guillardia theta (strain CCMP2712)</name>
    <name type="common">Cryptophyte</name>
    <dbReference type="NCBI Taxonomy" id="905079"/>
    <lineage>
        <taxon>Eukaryota</taxon>
        <taxon>Cryptophyceae</taxon>
        <taxon>Pyrenomonadales</taxon>
        <taxon>Geminigeraceae</taxon>
        <taxon>Guillardia</taxon>
    </lineage>
</organism>
<dbReference type="CDD" id="cd02801">
    <property type="entry name" value="DUS_like_FMN"/>
    <property type="match status" value="1"/>
</dbReference>
<evidence type="ECO:0000313" key="9">
    <source>
        <dbReference type="EnsemblProtists" id="EKX36292"/>
    </source>
</evidence>
<dbReference type="OrthoDB" id="259935at2759"/>
<evidence type="ECO:0000256" key="3">
    <source>
        <dbReference type="ARBA" id="ARBA00048266"/>
    </source>
</evidence>
<gene>
    <name evidence="8" type="ORF">GUITHDRAFT_158684</name>
</gene>
<reference evidence="9" key="3">
    <citation type="submission" date="2015-06" db="UniProtKB">
        <authorList>
            <consortium name="EnsemblProtists"/>
        </authorList>
    </citation>
    <scope>IDENTIFICATION</scope>
</reference>
<dbReference type="SUPFAM" id="SSF51395">
    <property type="entry name" value="FMN-linked oxidoreductases"/>
    <property type="match status" value="1"/>
</dbReference>
<dbReference type="AlphaFoldDB" id="L1IJN1"/>
<dbReference type="STRING" id="905079.L1IJN1"/>
<dbReference type="InterPro" id="IPR013785">
    <property type="entry name" value="Aldolase_TIM"/>
</dbReference>
<dbReference type="RefSeq" id="XP_005823272.1">
    <property type="nucleotide sequence ID" value="XM_005823215.1"/>
</dbReference>
<sequence>MEDYEKNMLPRDLQTILAPLTTVGNLPFRRLCKLQGCDITVGEMALASKIVEGNGGEWALFRRHVSEDVFGIQIAGGWPDVVAKCAELFERECSADFFDLNCGCPLDGICGKGMGAELLEKPQRLQEIVTIASRTTSLPMTVKIRVGQHEDPSRRNAHLLVPRLADWGASAVTIHGRSRQQRYSRLANWEYIEERPVIGNGDVLSWEDYEQHLQGGKVQTCMIGRGALIKPWIFKEVKERKYWDIRSSERLEMMKDFVRFGLDHWGSDSVGVEKTRSFFLEWQAWHCRYIPVGLLEILPPVINHRNPGFTGRDELETKLASTQADDWIKLSEMFLGPAPPDLK</sequence>
<dbReference type="HOGENOM" id="CLU_013299_0_2_1"/>
<dbReference type="GO" id="GO:0102265">
    <property type="term" value="F:tRNA-dihydrouridine47 synthase activity"/>
    <property type="evidence" value="ECO:0007669"/>
    <property type="project" value="UniProtKB-EC"/>
</dbReference>
<accession>L1IJN1</accession>